<gene>
    <name evidence="2" type="ORF">ETAA1_18190</name>
</gene>
<dbReference type="AlphaFoldDB" id="A0A517XQX7"/>
<sequence length="210" mass="23820">MIRDPLTPSTANGTTAAPFDATPGPDPFDVGRLRLPADDDADLGVRELLVTVPYRKPSKETFFRVHPDPAYRCVGGLIELKDDDAESYWVDRSLWPHLADEPTFGRRHVFTCASRQGLVFLWGCRLPGPDGKSPDWVSIPLEAAKAAESKWVKLFWDQAQRRHRIKVSAHLTDEPAWPELPLPELLRLAFRDRVVTTLDHPILQRLRGER</sequence>
<dbReference type="OrthoDB" id="267757at2"/>
<evidence type="ECO:0000313" key="2">
    <source>
        <dbReference type="EMBL" id="QDU19881.1"/>
    </source>
</evidence>
<keyword evidence="3" id="KW-1185">Reference proteome</keyword>
<dbReference type="RefSeq" id="WP_145236523.1">
    <property type="nucleotide sequence ID" value="NZ_CP036273.1"/>
</dbReference>
<dbReference type="KEGG" id="uli:ETAA1_18190"/>
<feature type="region of interest" description="Disordered" evidence="1">
    <location>
        <begin position="1"/>
        <end position="27"/>
    </location>
</feature>
<evidence type="ECO:0000256" key="1">
    <source>
        <dbReference type="SAM" id="MobiDB-lite"/>
    </source>
</evidence>
<protein>
    <submittedName>
        <fullName evidence="2">Uncharacterized protein</fullName>
    </submittedName>
</protein>
<dbReference type="EMBL" id="CP036273">
    <property type="protein sequence ID" value="QDU19881.1"/>
    <property type="molecule type" value="Genomic_DNA"/>
</dbReference>
<name>A0A517XQX7_9BACT</name>
<accession>A0A517XQX7</accession>
<organism evidence="2 3">
    <name type="scientific">Urbifossiella limnaea</name>
    <dbReference type="NCBI Taxonomy" id="2528023"/>
    <lineage>
        <taxon>Bacteria</taxon>
        <taxon>Pseudomonadati</taxon>
        <taxon>Planctomycetota</taxon>
        <taxon>Planctomycetia</taxon>
        <taxon>Gemmatales</taxon>
        <taxon>Gemmataceae</taxon>
        <taxon>Urbifossiella</taxon>
    </lineage>
</organism>
<evidence type="ECO:0000313" key="3">
    <source>
        <dbReference type="Proteomes" id="UP000319576"/>
    </source>
</evidence>
<reference evidence="2 3" key="1">
    <citation type="submission" date="2019-02" db="EMBL/GenBank/DDBJ databases">
        <title>Deep-cultivation of Planctomycetes and their phenomic and genomic characterization uncovers novel biology.</title>
        <authorList>
            <person name="Wiegand S."/>
            <person name="Jogler M."/>
            <person name="Boedeker C."/>
            <person name="Pinto D."/>
            <person name="Vollmers J."/>
            <person name="Rivas-Marin E."/>
            <person name="Kohn T."/>
            <person name="Peeters S.H."/>
            <person name="Heuer A."/>
            <person name="Rast P."/>
            <person name="Oberbeckmann S."/>
            <person name="Bunk B."/>
            <person name="Jeske O."/>
            <person name="Meyerdierks A."/>
            <person name="Storesund J.E."/>
            <person name="Kallscheuer N."/>
            <person name="Luecker S."/>
            <person name="Lage O.M."/>
            <person name="Pohl T."/>
            <person name="Merkel B.J."/>
            <person name="Hornburger P."/>
            <person name="Mueller R.-W."/>
            <person name="Bruemmer F."/>
            <person name="Labrenz M."/>
            <person name="Spormann A.M."/>
            <person name="Op den Camp H."/>
            <person name="Overmann J."/>
            <person name="Amann R."/>
            <person name="Jetten M.S.M."/>
            <person name="Mascher T."/>
            <person name="Medema M.H."/>
            <person name="Devos D.P."/>
            <person name="Kaster A.-K."/>
            <person name="Ovreas L."/>
            <person name="Rohde M."/>
            <person name="Galperin M.Y."/>
            <person name="Jogler C."/>
        </authorList>
    </citation>
    <scope>NUCLEOTIDE SEQUENCE [LARGE SCALE GENOMIC DNA]</scope>
    <source>
        <strain evidence="2 3">ETA_A1</strain>
    </source>
</reference>
<proteinExistence type="predicted"/>
<dbReference type="Proteomes" id="UP000319576">
    <property type="component" value="Chromosome"/>
</dbReference>